<sequence precursor="true">MSILMRSCLGLTAWALLTASFVQAAEPDLPPPAIPGLRYYYPPTQVTPRTLDCDVCVYGGTSGGAAAAIQAARMGKKAVLLEFGKHVGGLTSGGLSHTDGGGPSVCGGIAREFYAQAGQANFPPSTAEALYEEMLKAAGVEVHRLCHLDKVEKDGARIVSITMEDGLQVRAAQYIDATYEGDLFARAGVSFTYGREANSQYGETYDGIREPGKGGHNWPVPVDPYRTPGDPSSGLLPRVNDNPGVPGEGDKRIQAFCFRMRLTRTNPLPFPKPNVYKPDEYELLARLFASGANPKIQFSIDTNNHHLFSGAYFIDFVGGNYGWPDGDYATREQIFQDHANYQIGVMWFLANDERLPKETREKFQAWGLPRDQYQETSGWTHQLYIREGRRMVSDYVMTQHNCQGKEVPTDSIGLASYNMDSHHCQMTVVNGAVRNEGNVEIGVRPYPVSYRAITPKRAECQNLLAPVCLSSTHIAFGSIRMEPVFMILSQSAATAACLAIDDQVAVQDVEYAKLRTRLLADDQILDFDGPLPGRGGKTWAADKLPGVVVDNPQAKTQGEWLASDVTSPRVGDNYLHDDNKHKGELSASYTAKLPAAGRYEVRISWPVNPNRATNVPVRVQHAGGSKEIVVNQQQKPAIEGVFHSLGVFAFEETGVVEISNAETNGYVIVDAVQFLPVKADE</sequence>
<organism evidence="8 9">
    <name type="scientific">Lignipirellula cremea</name>
    <dbReference type="NCBI Taxonomy" id="2528010"/>
    <lineage>
        <taxon>Bacteria</taxon>
        <taxon>Pseudomonadati</taxon>
        <taxon>Planctomycetota</taxon>
        <taxon>Planctomycetia</taxon>
        <taxon>Pirellulales</taxon>
        <taxon>Pirellulaceae</taxon>
        <taxon>Lignipirellula</taxon>
    </lineage>
</organism>
<keyword evidence="1" id="KW-0004">4Fe-4S</keyword>
<evidence type="ECO:0000256" key="2">
    <source>
        <dbReference type="ARBA" id="ARBA00022723"/>
    </source>
</evidence>
<keyword evidence="9" id="KW-1185">Reference proteome</keyword>
<dbReference type="Proteomes" id="UP000317648">
    <property type="component" value="Chromosome"/>
</dbReference>
<dbReference type="Pfam" id="PF25275">
    <property type="entry name" value="Golvesin_C"/>
    <property type="match status" value="1"/>
</dbReference>
<evidence type="ECO:0000256" key="4">
    <source>
        <dbReference type="ARBA" id="ARBA00023004"/>
    </source>
</evidence>
<reference evidence="8 9" key="1">
    <citation type="submission" date="2019-02" db="EMBL/GenBank/DDBJ databases">
        <title>Deep-cultivation of Planctomycetes and their phenomic and genomic characterization uncovers novel biology.</title>
        <authorList>
            <person name="Wiegand S."/>
            <person name="Jogler M."/>
            <person name="Boedeker C."/>
            <person name="Pinto D."/>
            <person name="Vollmers J."/>
            <person name="Rivas-Marin E."/>
            <person name="Kohn T."/>
            <person name="Peeters S.H."/>
            <person name="Heuer A."/>
            <person name="Rast P."/>
            <person name="Oberbeckmann S."/>
            <person name="Bunk B."/>
            <person name="Jeske O."/>
            <person name="Meyerdierks A."/>
            <person name="Storesund J.E."/>
            <person name="Kallscheuer N."/>
            <person name="Luecker S."/>
            <person name="Lage O.M."/>
            <person name="Pohl T."/>
            <person name="Merkel B.J."/>
            <person name="Hornburger P."/>
            <person name="Mueller R.-W."/>
            <person name="Bruemmer F."/>
            <person name="Labrenz M."/>
            <person name="Spormann A.M."/>
            <person name="Op den Camp H."/>
            <person name="Overmann J."/>
            <person name="Amann R."/>
            <person name="Jetten M.S.M."/>
            <person name="Mascher T."/>
            <person name="Medema M.H."/>
            <person name="Devos D.P."/>
            <person name="Kaster A.-K."/>
            <person name="Ovreas L."/>
            <person name="Rohde M."/>
            <person name="Galperin M.Y."/>
            <person name="Jogler C."/>
        </authorList>
    </citation>
    <scope>NUCLEOTIDE SEQUENCE [LARGE SCALE GENOMIC DNA]</scope>
    <source>
        <strain evidence="8 9">Pla85_3_4</strain>
    </source>
</reference>
<dbReference type="EMBL" id="CP036433">
    <property type="protein sequence ID" value="QDU98284.1"/>
    <property type="molecule type" value="Genomic_DNA"/>
</dbReference>
<keyword evidence="2" id="KW-0479">Metal-binding</keyword>
<dbReference type="RefSeq" id="WP_197442702.1">
    <property type="nucleotide sequence ID" value="NZ_CP036433.1"/>
</dbReference>
<keyword evidence="8" id="KW-0456">Lyase</keyword>
<feature type="chain" id="PRO_5021972289" evidence="6">
    <location>
        <begin position="25"/>
        <end position="681"/>
    </location>
</feature>
<dbReference type="PANTHER" id="PTHR43498">
    <property type="entry name" value="FERREDOXIN:COB-COM HETERODISULFIDE REDUCTASE SUBUNIT A"/>
    <property type="match status" value="1"/>
</dbReference>
<keyword evidence="3" id="KW-0560">Oxidoreductase</keyword>
<evidence type="ECO:0000256" key="5">
    <source>
        <dbReference type="ARBA" id="ARBA00023014"/>
    </source>
</evidence>
<dbReference type="InterPro" id="IPR036188">
    <property type="entry name" value="FAD/NAD-bd_sf"/>
</dbReference>
<protein>
    <submittedName>
        <fullName evidence="8">Xanthan lyase</fullName>
        <ecNumber evidence="8">4.2.2.12</ecNumber>
    </submittedName>
</protein>
<dbReference type="Pfam" id="PF12831">
    <property type="entry name" value="FAD_oxidored"/>
    <property type="match status" value="1"/>
</dbReference>
<dbReference type="SUPFAM" id="SSF51905">
    <property type="entry name" value="FAD/NAD(P)-binding domain"/>
    <property type="match status" value="1"/>
</dbReference>
<name>A0A518E2I6_9BACT</name>
<dbReference type="InterPro" id="IPR039650">
    <property type="entry name" value="HdrA-like"/>
</dbReference>
<dbReference type="EC" id="4.2.2.12" evidence="8"/>
<dbReference type="GO" id="GO:0047492">
    <property type="term" value="F:xanthan lyase activity"/>
    <property type="evidence" value="ECO:0007669"/>
    <property type="project" value="UniProtKB-EC"/>
</dbReference>
<dbReference type="AlphaFoldDB" id="A0A518E2I6"/>
<dbReference type="GO" id="GO:0046872">
    <property type="term" value="F:metal ion binding"/>
    <property type="evidence" value="ECO:0007669"/>
    <property type="project" value="UniProtKB-KW"/>
</dbReference>
<feature type="signal peptide" evidence="6">
    <location>
        <begin position="1"/>
        <end position="24"/>
    </location>
</feature>
<dbReference type="GO" id="GO:0016491">
    <property type="term" value="F:oxidoreductase activity"/>
    <property type="evidence" value="ECO:0007669"/>
    <property type="project" value="UniProtKB-KW"/>
</dbReference>
<keyword evidence="4" id="KW-0408">Iron</keyword>
<keyword evidence="5" id="KW-0411">Iron-sulfur</keyword>
<keyword evidence="6" id="KW-0732">Signal</keyword>
<evidence type="ECO:0000313" key="8">
    <source>
        <dbReference type="EMBL" id="QDU98284.1"/>
    </source>
</evidence>
<dbReference type="Gene3D" id="3.50.50.60">
    <property type="entry name" value="FAD/NAD(P)-binding domain"/>
    <property type="match status" value="1"/>
</dbReference>
<feature type="domain" description="Golvesin/Xly CBD-like" evidence="7">
    <location>
        <begin position="547"/>
        <end position="674"/>
    </location>
</feature>
<evidence type="ECO:0000256" key="1">
    <source>
        <dbReference type="ARBA" id="ARBA00022485"/>
    </source>
</evidence>
<evidence type="ECO:0000256" key="6">
    <source>
        <dbReference type="SAM" id="SignalP"/>
    </source>
</evidence>
<accession>A0A518E2I6</accession>
<evidence type="ECO:0000256" key="3">
    <source>
        <dbReference type="ARBA" id="ARBA00023002"/>
    </source>
</evidence>
<evidence type="ECO:0000259" key="7">
    <source>
        <dbReference type="Pfam" id="PF25275"/>
    </source>
</evidence>
<proteinExistence type="predicted"/>
<dbReference type="KEGG" id="lcre:Pla8534_61460"/>
<dbReference type="PANTHER" id="PTHR43498:SF1">
    <property type="entry name" value="COB--COM HETERODISULFIDE REDUCTASE IRON-SULFUR SUBUNIT A"/>
    <property type="match status" value="1"/>
</dbReference>
<evidence type="ECO:0000313" key="9">
    <source>
        <dbReference type="Proteomes" id="UP000317648"/>
    </source>
</evidence>
<gene>
    <name evidence="8" type="primary">xly_2</name>
    <name evidence="8" type="ORF">Pla8534_61460</name>
</gene>
<dbReference type="GO" id="GO:0051539">
    <property type="term" value="F:4 iron, 4 sulfur cluster binding"/>
    <property type="evidence" value="ECO:0007669"/>
    <property type="project" value="UniProtKB-KW"/>
</dbReference>
<dbReference type="InterPro" id="IPR033803">
    <property type="entry name" value="CBD-like_Golvesin-Xly"/>
</dbReference>